<evidence type="ECO:0000313" key="2">
    <source>
        <dbReference type="EMBL" id="WIX81994.1"/>
    </source>
</evidence>
<dbReference type="EMBL" id="CP127294">
    <property type="protein sequence ID" value="WIX81994.1"/>
    <property type="molecule type" value="Genomic_DNA"/>
</dbReference>
<dbReference type="Gene3D" id="3.40.50.1820">
    <property type="entry name" value="alpha/beta hydrolase"/>
    <property type="match status" value="1"/>
</dbReference>
<dbReference type="Pfam" id="PF12697">
    <property type="entry name" value="Abhydrolase_6"/>
    <property type="match status" value="1"/>
</dbReference>
<accession>A0A9Y2IMB9</accession>
<evidence type="ECO:0000313" key="3">
    <source>
        <dbReference type="Proteomes" id="UP001236014"/>
    </source>
</evidence>
<dbReference type="SUPFAM" id="SSF53474">
    <property type="entry name" value="alpha/beta-Hydrolases"/>
    <property type="match status" value="1"/>
</dbReference>
<dbReference type="InterPro" id="IPR000073">
    <property type="entry name" value="AB_hydrolase_1"/>
</dbReference>
<dbReference type="RefSeq" id="WP_285972575.1">
    <property type="nucleotide sequence ID" value="NZ_CP127294.1"/>
</dbReference>
<dbReference type="AlphaFoldDB" id="A0A9Y2IMB9"/>
<proteinExistence type="predicted"/>
<name>A0A9Y2IMB9_9PSEU</name>
<gene>
    <name evidence="2" type="ORF">QRX50_15125</name>
</gene>
<protein>
    <submittedName>
        <fullName evidence="2">Alpha/beta hydrolase</fullName>
    </submittedName>
</protein>
<dbReference type="InterPro" id="IPR050471">
    <property type="entry name" value="AB_hydrolase"/>
</dbReference>
<evidence type="ECO:0000259" key="1">
    <source>
        <dbReference type="Pfam" id="PF12697"/>
    </source>
</evidence>
<dbReference type="PANTHER" id="PTHR43433">
    <property type="entry name" value="HYDROLASE, ALPHA/BETA FOLD FAMILY PROTEIN"/>
    <property type="match status" value="1"/>
</dbReference>
<dbReference type="GO" id="GO:0004806">
    <property type="term" value="F:triacylglycerol lipase activity"/>
    <property type="evidence" value="ECO:0007669"/>
    <property type="project" value="TreeGrafter"/>
</dbReference>
<organism evidence="2 3">
    <name type="scientific">Amycolatopsis carbonis</name>
    <dbReference type="NCBI Taxonomy" id="715471"/>
    <lineage>
        <taxon>Bacteria</taxon>
        <taxon>Bacillati</taxon>
        <taxon>Actinomycetota</taxon>
        <taxon>Actinomycetes</taxon>
        <taxon>Pseudonocardiales</taxon>
        <taxon>Pseudonocardiaceae</taxon>
        <taxon>Amycolatopsis</taxon>
    </lineage>
</organism>
<dbReference type="PANTHER" id="PTHR43433:SF5">
    <property type="entry name" value="AB HYDROLASE-1 DOMAIN-CONTAINING PROTEIN"/>
    <property type="match status" value="1"/>
</dbReference>
<reference evidence="2 3" key="1">
    <citation type="submission" date="2023-06" db="EMBL/GenBank/DDBJ databases">
        <authorList>
            <person name="Oyuntsetseg B."/>
            <person name="Kim S.B."/>
        </authorList>
    </citation>
    <scope>NUCLEOTIDE SEQUENCE [LARGE SCALE GENOMIC DNA]</scope>
    <source>
        <strain evidence="2 3">2-15</strain>
    </source>
</reference>
<feature type="domain" description="AB hydrolase-1" evidence="1">
    <location>
        <begin position="17"/>
        <end position="252"/>
    </location>
</feature>
<keyword evidence="3" id="KW-1185">Reference proteome</keyword>
<dbReference type="Proteomes" id="UP001236014">
    <property type="component" value="Chromosome"/>
</dbReference>
<sequence length="265" mass="28580">MATVDLDVTEHGAGEPLLLIHGGGAAEEMLPLHREPELAARCRLISFRRRDYRRNAGDAPVSIRRHAEDCRLVLDSCGVDKAHVLGKSSGGLIALQLTVDAPARVQTLCLLEPALLSVPDGAAFFASVEPVLEIYRAGDTAAAVDAFFTAVWGADWKAEYDRVVPGGPQRVEQAAATIFESELPAVRSWDFGADQATTIEQPVLYLLGSESLPVFAQGRDLVHAWLPQTEDATLPGLNHLLQVRDPAGVARALAGFLARHPLRSR</sequence>
<dbReference type="KEGG" id="acab:QRX50_15125"/>
<dbReference type="GO" id="GO:0046503">
    <property type="term" value="P:glycerolipid catabolic process"/>
    <property type="evidence" value="ECO:0007669"/>
    <property type="project" value="TreeGrafter"/>
</dbReference>
<keyword evidence="2" id="KW-0378">Hydrolase</keyword>
<dbReference type="InterPro" id="IPR029058">
    <property type="entry name" value="AB_hydrolase_fold"/>
</dbReference>